<sequence length="149" mass="16754">MNIVSSIEINSPRADVWAAITDISQWQTMIDGILDLNVIHQPAEGLIGLKWAETRQVFGKESTETMWITQAKEQEYYCTRAENCGAIYTTRISLDEVAGNTQLTMSFQGSADGMVMKCMTAIMGFFIKKSMLKLIEKDLQDIKAFVEQS</sequence>
<reference evidence="1 2" key="1">
    <citation type="submission" date="2017-02" db="EMBL/GenBank/DDBJ databases">
        <title>Pseudoalteromonas ulvae TC14 Genome.</title>
        <authorList>
            <person name="Molmeret M."/>
        </authorList>
    </citation>
    <scope>NUCLEOTIDE SEQUENCE [LARGE SCALE GENOMIC DNA]</scope>
    <source>
        <strain evidence="1">TC14</strain>
    </source>
</reference>
<dbReference type="InterPro" id="IPR023393">
    <property type="entry name" value="START-like_dom_sf"/>
</dbReference>
<dbReference type="Gene3D" id="3.30.530.20">
    <property type="match status" value="1"/>
</dbReference>
<accession>A0A244CKR9</accession>
<dbReference type="Pfam" id="PF10604">
    <property type="entry name" value="Polyketide_cyc2"/>
    <property type="match status" value="1"/>
</dbReference>
<dbReference type="EMBL" id="MWPV01000008">
    <property type="protein sequence ID" value="OUL55967.1"/>
    <property type="molecule type" value="Genomic_DNA"/>
</dbReference>
<proteinExistence type="predicted"/>
<gene>
    <name evidence="1" type="ORF">B1199_19890</name>
</gene>
<evidence type="ECO:0008006" key="3">
    <source>
        <dbReference type="Google" id="ProtNLM"/>
    </source>
</evidence>
<dbReference type="SUPFAM" id="SSF55961">
    <property type="entry name" value="Bet v1-like"/>
    <property type="match status" value="1"/>
</dbReference>
<dbReference type="Proteomes" id="UP000194841">
    <property type="component" value="Unassembled WGS sequence"/>
</dbReference>
<dbReference type="OrthoDB" id="4773254at2"/>
<evidence type="ECO:0000313" key="2">
    <source>
        <dbReference type="Proteomes" id="UP000194841"/>
    </source>
</evidence>
<name>A0A244CKR9_PSEDV</name>
<evidence type="ECO:0000313" key="1">
    <source>
        <dbReference type="EMBL" id="OUL55967.1"/>
    </source>
</evidence>
<dbReference type="InterPro" id="IPR019587">
    <property type="entry name" value="Polyketide_cyclase/dehydratase"/>
</dbReference>
<dbReference type="RefSeq" id="WP_086745887.1">
    <property type="nucleotide sequence ID" value="NZ_MWPV01000008.1"/>
</dbReference>
<protein>
    <recommendedName>
        <fullName evidence="3">Polyketide cyclase/dehydrase</fullName>
    </recommendedName>
</protein>
<keyword evidence="2" id="KW-1185">Reference proteome</keyword>
<comment type="caution">
    <text evidence="1">The sequence shown here is derived from an EMBL/GenBank/DDBJ whole genome shotgun (WGS) entry which is preliminary data.</text>
</comment>
<organism evidence="1 2">
    <name type="scientific">Pseudoalteromonas ulvae</name>
    <dbReference type="NCBI Taxonomy" id="107327"/>
    <lineage>
        <taxon>Bacteria</taxon>
        <taxon>Pseudomonadati</taxon>
        <taxon>Pseudomonadota</taxon>
        <taxon>Gammaproteobacteria</taxon>
        <taxon>Alteromonadales</taxon>
        <taxon>Pseudoalteromonadaceae</taxon>
        <taxon>Pseudoalteromonas</taxon>
    </lineage>
</organism>
<dbReference type="AlphaFoldDB" id="A0A244CKR9"/>